<evidence type="ECO:0000313" key="1">
    <source>
        <dbReference type="EMBL" id="KAJ8117078.1"/>
    </source>
</evidence>
<proteinExistence type="predicted"/>
<sequence length="124" mass="13264">MKLTLALSSFYIYALVSAKDCDPRKPEKWDPSCTRTTTSPSSTTSATSTTLSTSRTSTTSAPTLTVATETMCYDGLPTPTTYTTLTAHQVCTMTTYLTVASSMVYGSPSCFPTLVTRRIASSIS</sequence>
<protein>
    <submittedName>
        <fullName evidence="1">Uncharacterized protein</fullName>
    </submittedName>
</protein>
<comment type="caution">
    <text evidence="1">The sequence shown here is derived from an EMBL/GenBank/DDBJ whole genome shotgun (WGS) entry which is preliminary data.</text>
</comment>
<reference evidence="1" key="1">
    <citation type="submission" date="2022-11" db="EMBL/GenBank/DDBJ databases">
        <title>Genome Sequence of Boeremia exigua.</title>
        <authorList>
            <person name="Buettner E."/>
        </authorList>
    </citation>
    <scope>NUCLEOTIDE SEQUENCE</scope>
    <source>
        <strain evidence="1">CU02</strain>
    </source>
</reference>
<gene>
    <name evidence="1" type="ORF">OPT61_g1633</name>
</gene>
<organism evidence="1 2">
    <name type="scientific">Boeremia exigua</name>
    <dbReference type="NCBI Taxonomy" id="749465"/>
    <lineage>
        <taxon>Eukaryota</taxon>
        <taxon>Fungi</taxon>
        <taxon>Dikarya</taxon>
        <taxon>Ascomycota</taxon>
        <taxon>Pezizomycotina</taxon>
        <taxon>Dothideomycetes</taxon>
        <taxon>Pleosporomycetidae</taxon>
        <taxon>Pleosporales</taxon>
        <taxon>Pleosporineae</taxon>
        <taxon>Didymellaceae</taxon>
        <taxon>Boeremia</taxon>
    </lineage>
</organism>
<keyword evidence="2" id="KW-1185">Reference proteome</keyword>
<name>A0ACC2IPG0_9PLEO</name>
<dbReference type="Proteomes" id="UP001153331">
    <property type="component" value="Unassembled WGS sequence"/>
</dbReference>
<dbReference type="EMBL" id="JAPHNI010000067">
    <property type="protein sequence ID" value="KAJ8117078.1"/>
    <property type="molecule type" value="Genomic_DNA"/>
</dbReference>
<evidence type="ECO:0000313" key="2">
    <source>
        <dbReference type="Proteomes" id="UP001153331"/>
    </source>
</evidence>
<accession>A0ACC2IPG0</accession>